<evidence type="ECO:0000313" key="2">
    <source>
        <dbReference type="Proteomes" id="UP000324800"/>
    </source>
</evidence>
<organism evidence="1 2">
    <name type="scientific">Streblomastix strix</name>
    <dbReference type="NCBI Taxonomy" id="222440"/>
    <lineage>
        <taxon>Eukaryota</taxon>
        <taxon>Metamonada</taxon>
        <taxon>Preaxostyla</taxon>
        <taxon>Oxymonadida</taxon>
        <taxon>Streblomastigidae</taxon>
        <taxon>Streblomastix</taxon>
    </lineage>
</organism>
<proteinExistence type="predicted"/>
<dbReference type="EMBL" id="SNRW01005181">
    <property type="protein sequence ID" value="KAA6385625.1"/>
    <property type="molecule type" value="Genomic_DNA"/>
</dbReference>
<evidence type="ECO:0000313" key="1">
    <source>
        <dbReference type="EMBL" id="KAA6385625.1"/>
    </source>
</evidence>
<protein>
    <submittedName>
        <fullName evidence="1">Uncharacterized protein</fullName>
    </submittedName>
</protein>
<dbReference type="Proteomes" id="UP000324800">
    <property type="component" value="Unassembled WGS sequence"/>
</dbReference>
<name>A0A5J4VT50_9EUKA</name>
<dbReference type="AlphaFoldDB" id="A0A5J4VT50"/>
<reference evidence="1 2" key="1">
    <citation type="submission" date="2019-03" db="EMBL/GenBank/DDBJ databases">
        <title>Single cell metagenomics reveals metabolic interactions within the superorganism composed of flagellate Streblomastix strix and complex community of Bacteroidetes bacteria on its surface.</title>
        <authorList>
            <person name="Treitli S.C."/>
            <person name="Kolisko M."/>
            <person name="Husnik F."/>
            <person name="Keeling P."/>
            <person name="Hampl V."/>
        </authorList>
    </citation>
    <scope>NUCLEOTIDE SEQUENCE [LARGE SCALE GENOMIC DNA]</scope>
    <source>
        <strain evidence="1">ST1C</strain>
    </source>
</reference>
<accession>A0A5J4VT50</accession>
<sequence length="102" mass="11258">MLQLEEGQACQKWPDNGKTLNYRIRSYMPNPWNGYYIYGLGISCPSKIVIQSVLVQTSPVPKSVVLVPSLLRNTGLLAGQLGPDFPVLISVSTHAMVELRVT</sequence>
<comment type="caution">
    <text evidence="1">The sequence shown here is derived from an EMBL/GenBank/DDBJ whole genome shotgun (WGS) entry which is preliminary data.</text>
</comment>
<gene>
    <name evidence="1" type="ORF">EZS28_018856</name>
</gene>